<feature type="compositionally biased region" description="Basic and acidic residues" evidence="1">
    <location>
        <begin position="281"/>
        <end position="308"/>
    </location>
</feature>
<feature type="compositionally biased region" description="Basic and acidic residues" evidence="1">
    <location>
        <begin position="791"/>
        <end position="820"/>
    </location>
</feature>
<feature type="compositionally biased region" description="Low complexity" evidence="1">
    <location>
        <begin position="606"/>
        <end position="616"/>
    </location>
</feature>
<feature type="compositionally biased region" description="Basic and acidic residues" evidence="1">
    <location>
        <begin position="235"/>
        <end position="264"/>
    </location>
</feature>
<evidence type="ECO:0000256" key="1">
    <source>
        <dbReference type="SAM" id="MobiDB-lite"/>
    </source>
</evidence>
<feature type="compositionally biased region" description="Low complexity" evidence="1">
    <location>
        <begin position="327"/>
        <end position="338"/>
    </location>
</feature>
<feature type="region of interest" description="Disordered" evidence="1">
    <location>
        <begin position="651"/>
        <end position="880"/>
    </location>
</feature>
<feature type="compositionally biased region" description="Basic and acidic residues" evidence="1">
    <location>
        <begin position="570"/>
        <end position="590"/>
    </location>
</feature>
<feature type="compositionally biased region" description="Basic and acidic residues" evidence="1">
    <location>
        <begin position="739"/>
        <end position="754"/>
    </location>
</feature>
<feature type="non-terminal residue" evidence="2">
    <location>
        <position position="880"/>
    </location>
</feature>
<feature type="compositionally biased region" description="Basic and acidic residues" evidence="1">
    <location>
        <begin position="418"/>
        <end position="430"/>
    </location>
</feature>
<feature type="compositionally biased region" description="Basic and acidic residues" evidence="1">
    <location>
        <begin position="372"/>
        <end position="394"/>
    </location>
</feature>
<feature type="non-terminal residue" evidence="2">
    <location>
        <position position="1"/>
    </location>
</feature>
<keyword evidence="3" id="KW-1185">Reference proteome</keyword>
<feature type="compositionally biased region" description="Basic and acidic residues" evidence="1">
    <location>
        <begin position="77"/>
        <end position="89"/>
    </location>
</feature>
<protein>
    <submittedName>
        <fullName evidence="2">Uncharacterized protein</fullName>
    </submittedName>
</protein>
<feature type="compositionally biased region" description="Basic and acidic residues" evidence="1">
    <location>
        <begin position="763"/>
        <end position="776"/>
    </location>
</feature>
<name>A0A2G9T806_TELCI</name>
<sequence length="880" mass="96113">EGEGQKEQRAEEVAVAAKREQAEETAILADLPQHDIRESADLRIPKELEREQVILNALPQQGLKVITQREQMEPKKEPIIEAKVVKKEPPPIQMESSTRGATEVIAKEERLEQHTLEKESPSRGAREASAHRKVKSSRKKRHTKTESDKVVVKKHEKKEEPISVPKEEAPPIEVISPPRTPRKRKPETPVTTPAHSPLPRQHRMESIEVHKQPPAVSPASVPPNKLTEQQLGVMKEEPAVAKEERKEPVPVKKETLPQVKKEAPPQELVQQKVTTTTTEKVVVKKHEKDEGEALAKKKEPTTAAKEEQPPVEVISPAKTPTKKKAETPVTTPTVSPLPRQHRMESLDVHKQPPAISPAMIPPNILTEMQLAAKKETPSAPKEEVKEPVQVKKEAPPQVVTPQKVTTTTSDRVVTTTAKEGEVTPAEKEPPIELISPEVKKEKKPETPMVTPTVSPQPQQHRMEGVHLEQQPPAISPSTVPPNQLSELKAAVEKTQEPDESAKVQKESAKAEEPARPTKVQKVLGALVAKQSSSTAVAPPTPVPLIVVTEQPKSSPVPPNDVTEQGAQKVQEAKKEPKPEVAAEAPVKEKAAPPPLAAVKAEEPKPEIAAAAPVNEKPAPPPIPKEEPPALVAADVEVAKRQASIITAVARLEPPPIKATVVDIAAPKAKPSKKASKKQRKSKSRDRKTRSLIEPTEWKKEDTMAKPPAQKEVAKPSTSGTKQVEVITKRTVTTTTTEQAAKREAPPAEPKKESLILKPAAPSKSKEAPQKEAKKESSGMIPAGKMKSSESAIKEVPEPKKEKSKESIRKPPVEPKKEESIAKPSAAAKSESTTITTTTTKKVTTVTTVDQQKQEDSMMKPVIPSKSKESAMKEPKKESSI</sequence>
<feature type="region of interest" description="Disordered" evidence="1">
    <location>
        <begin position="77"/>
        <end position="200"/>
    </location>
</feature>
<feature type="compositionally biased region" description="Low complexity" evidence="1">
    <location>
        <begin position="832"/>
        <end position="848"/>
    </location>
</feature>
<dbReference type="EMBL" id="KZ408333">
    <property type="protein sequence ID" value="PIO53692.1"/>
    <property type="molecule type" value="Genomic_DNA"/>
</dbReference>
<accession>A0A2G9T806</accession>
<feature type="compositionally biased region" description="Polar residues" evidence="1">
    <location>
        <begin position="475"/>
        <end position="485"/>
    </location>
</feature>
<feature type="region of interest" description="Disordered" evidence="1">
    <location>
        <begin position="235"/>
        <end position="359"/>
    </location>
</feature>
<dbReference type="Proteomes" id="UP000230423">
    <property type="component" value="Unassembled WGS sequence"/>
</dbReference>
<organism evidence="2 3">
    <name type="scientific">Teladorsagia circumcincta</name>
    <name type="common">Brown stomach worm</name>
    <name type="synonym">Ostertagia circumcincta</name>
    <dbReference type="NCBI Taxonomy" id="45464"/>
    <lineage>
        <taxon>Eukaryota</taxon>
        <taxon>Metazoa</taxon>
        <taxon>Ecdysozoa</taxon>
        <taxon>Nematoda</taxon>
        <taxon>Chromadorea</taxon>
        <taxon>Rhabditida</taxon>
        <taxon>Rhabditina</taxon>
        <taxon>Rhabditomorpha</taxon>
        <taxon>Strongyloidea</taxon>
        <taxon>Trichostrongylidae</taxon>
        <taxon>Teladorsagia</taxon>
    </lineage>
</organism>
<feature type="compositionally biased region" description="Low complexity" evidence="1">
    <location>
        <begin position="723"/>
        <end position="738"/>
    </location>
</feature>
<feature type="compositionally biased region" description="Basic residues" evidence="1">
    <location>
        <begin position="131"/>
        <end position="143"/>
    </location>
</feature>
<feature type="compositionally biased region" description="Basic and acidic residues" evidence="1">
    <location>
        <begin position="489"/>
        <end position="515"/>
    </location>
</feature>
<feature type="region of interest" description="Disordered" evidence="1">
    <location>
        <begin position="549"/>
        <end position="627"/>
    </location>
</feature>
<evidence type="ECO:0000313" key="2">
    <source>
        <dbReference type="EMBL" id="PIO53692.1"/>
    </source>
</evidence>
<dbReference type="AlphaFoldDB" id="A0A2G9T806"/>
<evidence type="ECO:0000313" key="3">
    <source>
        <dbReference type="Proteomes" id="UP000230423"/>
    </source>
</evidence>
<feature type="compositionally biased region" description="Basic and acidic residues" evidence="1">
    <location>
        <begin position="105"/>
        <end position="130"/>
    </location>
</feature>
<feature type="compositionally biased region" description="Basic and acidic residues" evidence="1">
    <location>
        <begin position="865"/>
        <end position="880"/>
    </location>
</feature>
<gene>
    <name evidence="2" type="ORF">TELCIR_24965</name>
</gene>
<feature type="compositionally biased region" description="Basic residues" evidence="1">
    <location>
        <begin position="669"/>
        <end position="689"/>
    </location>
</feature>
<proteinExistence type="predicted"/>
<feature type="compositionally biased region" description="Low complexity" evidence="1">
    <location>
        <begin position="395"/>
        <end position="416"/>
    </location>
</feature>
<feature type="compositionally biased region" description="Basic and acidic residues" evidence="1">
    <location>
        <begin position="341"/>
        <end position="350"/>
    </location>
</feature>
<feature type="compositionally biased region" description="Low complexity" evidence="1">
    <location>
        <begin position="266"/>
        <end position="280"/>
    </location>
</feature>
<feature type="compositionally biased region" description="Basic and acidic residues" evidence="1">
    <location>
        <begin position="144"/>
        <end position="169"/>
    </location>
</feature>
<feature type="region of interest" description="Disordered" evidence="1">
    <location>
        <begin position="372"/>
        <end position="519"/>
    </location>
</feature>
<reference evidence="2 3" key="1">
    <citation type="submission" date="2015-09" db="EMBL/GenBank/DDBJ databases">
        <title>Draft genome of the parasitic nematode Teladorsagia circumcincta isolate WARC Sus (inbred).</title>
        <authorList>
            <person name="Mitreva M."/>
        </authorList>
    </citation>
    <scope>NUCLEOTIDE SEQUENCE [LARGE SCALE GENOMIC DNA]</scope>
    <source>
        <strain evidence="2 3">S</strain>
    </source>
</reference>